<evidence type="ECO:0000256" key="1">
    <source>
        <dbReference type="SAM" id="Phobius"/>
    </source>
</evidence>
<dbReference type="InterPro" id="IPR010563">
    <property type="entry name" value="TraK_N"/>
</dbReference>
<accession>A0A9W6MPT6</accession>
<feature type="transmembrane region" description="Helical" evidence="1">
    <location>
        <begin position="7"/>
        <end position="27"/>
    </location>
</feature>
<gene>
    <name evidence="3" type="ORF">GCM10017621_30400</name>
</gene>
<protein>
    <recommendedName>
        <fullName evidence="2">TraK N-terminal domain-containing protein</fullName>
    </recommendedName>
</protein>
<name>A0A9W6MPT6_9PROT</name>
<comment type="caution">
    <text evidence="3">The sequence shown here is derived from an EMBL/GenBank/DDBJ whole genome shotgun (WGS) entry which is preliminary data.</text>
</comment>
<keyword evidence="4" id="KW-1185">Reference proteome</keyword>
<keyword evidence="1" id="KW-0812">Transmembrane</keyword>
<dbReference type="AlphaFoldDB" id="A0A9W6MPT6"/>
<organism evidence="3 4">
    <name type="scientific">Maricaulis virginensis</name>
    <dbReference type="NCBI Taxonomy" id="144022"/>
    <lineage>
        <taxon>Bacteria</taxon>
        <taxon>Pseudomonadati</taxon>
        <taxon>Pseudomonadota</taxon>
        <taxon>Alphaproteobacteria</taxon>
        <taxon>Maricaulales</taxon>
        <taxon>Maricaulaceae</taxon>
        <taxon>Maricaulis</taxon>
    </lineage>
</organism>
<dbReference type="Proteomes" id="UP001143486">
    <property type="component" value="Unassembled WGS sequence"/>
</dbReference>
<dbReference type="RefSeq" id="WP_271187880.1">
    <property type="nucleotide sequence ID" value="NZ_BSFE01000011.1"/>
</dbReference>
<dbReference type="Pfam" id="PF06586">
    <property type="entry name" value="TraK_N"/>
    <property type="match status" value="1"/>
</dbReference>
<feature type="domain" description="TraK N-terminal" evidence="2">
    <location>
        <begin position="61"/>
        <end position="156"/>
    </location>
</feature>
<sequence>MVDVRSMFVGMTLGIIGTILFMGSVSLGQVPLSGPDDAGGGPPAQIQARIDGGDWGAVRVTARSGQRIPATLSLSEVTRVAFEDDQVSSVRAAQAGRPGAPSVDFERDERTGDLYIVVTEGLANQVVSTFVTTARGHTYQILWTIRDMPAAQLFIRGQHVVPGGRPSDGGRASAHDAAIVEFAQYAFQADPQDGRDRPEEVARGVYVTSLGVVGEGAYQGHVFAVENRSDAAITIDHAVFVTSDTVAVASALDIVSPGGVARVIVIEPRGADHE</sequence>
<keyword evidence="1" id="KW-0472">Membrane</keyword>
<proteinExistence type="predicted"/>
<evidence type="ECO:0000313" key="3">
    <source>
        <dbReference type="EMBL" id="GLK53532.1"/>
    </source>
</evidence>
<reference evidence="3" key="2">
    <citation type="submission" date="2023-01" db="EMBL/GenBank/DDBJ databases">
        <authorList>
            <person name="Sun Q."/>
            <person name="Evtushenko L."/>
        </authorList>
    </citation>
    <scope>NUCLEOTIDE SEQUENCE</scope>
    <source>
        <strain evidence="3">VKM B-1513</strain>
    </source>
</reference>
<keyword evidence="1" id="KW-1133">Transmembrane helix</keyword>
<evidence type="ECO:0000313" key="4">
    <source>
        <dbReference type="Proteomes" id="UP001143486"/>
    </source>
</evidence>
<reference evidence="3" key="1">
    <citation type="journal article" date="2014" name="Int. J. Syst. Evol. Microbiol.">
        <title>Complete genome sequence of Corynebacterium casei LMG S-19264T (=DSM 44701T), isolated from a smear-ripened cheese.</title>
        <authorList>
            <consortium name="US DOE Joint Genome Institute (JGI-PGF)"/>
            <person name="Walter F."/>
            <person name="Albersmeier A."/>
            <person name="Kalinowski J."/>
            <person name="Ruckert C."/>
        </authorList>
    </citation>
    <scope>NUCLEOTIDE SEQUENCE</scope>
    <source>
        <strain evidence="3">VKM B-1513</strain>
    </source>
</reference>
<evidence type="ECO:0000259" key="2">
    <source>
        <dbReference type="Pfam" id="PF06586"/>
    </source>
</evidence>
<dbReference type="EMBL" id="BSFE01000011">
    <property type="protein sequence ID" value="GLK53532.1"/>
    <property type="molecule type" value="Genomic_DNA"/>
</dbReference>